<keyword evidence="3" id="KW-1185">Reference proteome</keyword>
<organism evidence="2 3">
    <name type="scientific">Chitinophaga rhizophila</name>
    <dbReference type="NCBI Taxonomy" id="2866212"/>
    <lineage>
        <taxon>Bacteria</taxon>
        <taxon>Pseudomonadati</taxon>
        <taxon>Bacteroidota</taxon>
        <taxon>Chitinophagia</taxon>
        <taxon>Chitinophagales</taxon>
        <taxon>Chitinophagaceae</taxon>
        <taxon>Chitinophaga</taxon>
    </lineage>
</organism>
<accession>A0ABS7G7B5</accession>
<keyword evidence="1" id="KW-0472">Membrane</keyword>
<feature type="transmembrane region" description="Helical" evidence="1">
    <location>
        <begin position="18"/>
        <end position="36"/>
    </location>
</feature>
<evidence type="ECO:0000313" key="2">
    <source>
        <dbReference type="EMBL" id="MBW8683553.1"/>
    </source>
</evidence>
<dbReference type="EMBL" id="JAICCF010000001">
    <property type="protein sequence ID" value="MBW8683553.1"/>
    <property type="molecule type" value="Genomic_DNA"/>
</dbReference>
<name>A0ABS7G7B5_9BACT</name>
<evidence type="ECO:0000313" key="3">
    <source>
        <dbReference type="Proteomes" id="UP000812961"/>
    </source>
</evidence>
<evidence type="ECO:0000256" key="1">
    <source>
        <dbReference type="SAM" id="Phobius"/>
    </source>
</evidence>
<sequence length="206" mass="24049">MQTISNIWAFVKRRPKDFAFLIILLFFLCTTIIFGLRLNGQKVTLPFIDQYVRVVPEGTPNTVTATQLNKYSQIVGSYKYRCKSIPKNHGGLCRIEIISTDNGLQWKLTGERRWEEIKDSSGKVILLDKLDIPFQWETTWGDFISDNKIAYRYEITKTDRHIKGYAEGSVVNANYITGNYWQLPPDDPLYGFFEFKRQIDNTDVEW</sequence>
<dbReference type="Proteomes" id="UP000812961">
    <property type="component" value="Unassembled WGS sequence"/>
</dbReference>
<keyword evidence="1" id="KW-1133">Transmembrane helix</keyword>
<dbReference type="RefSeq" id="WP_220248770.1">
    <property type="nucleotide sequence ID" value="NZ_JAICCF010000001.1"/>
</dbReference>
<keyword evidence="1" id="KW-0812">Transmembrane</keyword>
<reference evidence="2 3" key="1">
    <citation type="submission" date="2021-08" db="EMBL/GenBank/DDBJ databases">
        <title>The genome sequence of Chitinophaga sp. B61.</title>
        <authorList>
            <person name="Zhang X."/>
        </authorList>
    </citation>
    <scope>NUCLEOTIDE SEQUENCE [LARGE SCALE GENOMIC DNA]</scope>
    <source>
        <strain evidence="2 3">B61</strain>
    </source>
</reference>
<protein>
    <submittedName>
        <fullName evidence="2">Uncharacterized protein</fullName>
    </submittedName>
</protein>
<comment type="caution">
    <text evidence="2">The sequence shown here is derived from an EMBL/GenBank/DDBJ whole genome shotgun (WGS) entry which is preliminary data.</text>
</comment>
<gene>
    <name evidence="2" type="ORF">K1Y79_04330</name>
</gene>
<proteinExistence type="predicted"/>